<evidence type="ECO:0000256" key="2">
    <source>
        <dbReference type="ARBA" id="ARBA00022679"/>
    </source>
</evidence>
<dbReference type="InterPro" id="IPR039859">
    <property type="entry name" value="PFA4/ZDH16/20/ERF2-like"/>
</dbReference>
<dbReference type="PROSITE" id="PS50216">
    <property type="entry name" value="DHHC"/>
    <property type="match status" value="1"/>
</dbReference>
<sequence length="690" mass="75614">MSSKRNSNGSNQLPLPTSITLQKLPASPIRTARLASDFPSPNSPLSQSYPLPLSISSPTYNNPYHPSSTHTSGIQPSASFFRPSRPNYQPSYSRPSSPNSLNNGTNTGDQDVFHLTPIGNHHMQTQDSTEDYHIAESVNGGHESGMDESHNSSSQANHPPLAQTNQFGSLKRIKQSREPLLPLSSRHSHSAEPSNSRNSQSNRHTPAHSMSASQSNPLNTSRSATRLVRNSIDKVFSISRGISFDSIRKSATRTPEGRPTFESKITDEEQAHPSPSTPRSPYRTSGSHSNSPHRRKNSLGGPHQAHRIGLAQSPLDLRHSRNSAMLSTHTRTSMHTVSQSPSPDPSFIPVPPPVAPGSHPLSAVPVINPATGKPFRKYQLHPSRNGFLFGGRLLTGGDTPWAFLASFAIWLVIGALWFGTTAVWWWHEESPAVAAVGAYMALLTISCMLATASSDPGILPRNLDPDPPYPASSPSDGGVRAPLPRDLKVRTDVVRVKYCPTCKIYRPPRSSHCKMCDNCVDDCDHHCQWVNNCVGRRNYTTFFILLLSATLTCILIICTSAIHLYLATHRSHNTFRQTLATGQGIGSAIVFCLSISVVWPIGALLSYHMRLLLLNITTIEQIRNQAHKSLMPGPAPPNPFSHGSWRRNIINVLGRPQGFSWLDARGIVTEDRREVNPGLIPEEMEDEGGH</sequence>
<feature type="compositionally biased region" description="Polar residues" evidence="11">
    <location>
        <begin position="191"/>
        <end position="224"/>
    </location>
</feature>
<reference evidence="13 14" key="1">
    <citation type="journal article" date="2018" name="Evol. Lett.">
        <title>Horizontal gene cluster transfer increased hallucinogenic mushroom diversity.</title>
        <authorList>
            <person name="Reynolds H.T."/>
            <person name="Vijayakumar V."/>
            <person name="Gluck-Thaler E."/>
            <person name="Korotkin H.B."/>
            <person name="Matheny P.B."/>
            <person name="Slot J.C."/>
        </authorList>
    </citation>
    <scope>NUCLEOTIDE SEQUENCE [LARGE SCALE GENOMIC DNA]</scope>
    <source>
        <strain evidence="13 14">2629</strain>
    </source>
</reference>
<proteinExistence type="inferred from homology"/>
<feature type="region of interest" description="Disordered" evidence="11">
    <location>
        <begin position="138"/>
        <end position="163"/>
    </location>
</feature>
<keyword evidence="4 10" id="KW-1133">Transmembrane helix</keyword>
<feature type="compositionally biased region" description="Polar residues" evidence="11">
    <location>
        <begin position="86"/>
        <end position="109"/>
    </location>
</feature>
<comment type="caution">
    <text evidence="13">The sequence shown here is derived from an EMBL/GenBank/DDBJ whole genome shotgun (WGS) entry which is preliminary data.</text>
</comment>
<feature type="transmembrane region" description="Helical" evidence="10">
    <location>
        <begin position="585"/>
        <end position="607"/>
    </location>
</feature>
<feature type="compositionally biased region" description="Polar residues" evidence="11">
    <location>
        <begin position="326"/>
        <end position="339"/>
    </location>
</feature>
<comment type="similarity">
    <text evidence="10">Belongs to the DHHC palmitoyltransferase family.</text>
</comment>
<evidence type="ECO:0000313" key="13">
    <source>
        <dbReference type="EMBL" id="PPQ63280.1"/>
    </source>
</evidence>
<evidence type="ECO:0000256" key="8">
    <source>
        <dbReference type="ARBA" id="ARBA00023315"/>
    </source>
</evidence>
<dbReference type="AlphaFoldDB" id="A0A409VDQ5"/>
<gene>
    <name evidence="13" type="ORF">CVT24_006805</name>
</gene>
<dbReference type="OrthoDB" id="9909019at2759"/>
<keyword evidence="2 10" id="KW-0808">Transferase</keyword>
<keyword evidence="6" id="KW-0564">Palmitate</keyword>
<feature type="compositionally biased region" description="Polar residues" evidence="11">
    <location>
        <begin position="1"/>
        <end position="21"/>
    </location>
</feature>
<evidence type="ECO:0000256" key="7">
    <source>
        <dbReference type="ARBA" id="ARBA00023288"/>
    </source>
</evidence>
<feature type="compositionally biased region" description="Polar residues" evidence="11">
    <location>
        <begin position="151"/>
        <end position="163"/>
    </location>
</feature>
<keyword evidence="14" id="KW-1185">Reference proteome</keyword>
<keyword evidence="8 10" id="KW-0012">Acyltransferase</keyword>
<dbReference type="EC" id="2.3.1.225" evidence="10"/>
<dbReference type="InParanoid" id="A0A409VDQ5"/>
<dbReference type="PANTHER" id="PTHR22883">
    <property type="entry name" value="ZINC FINGER DHHC DOMAIN CONTAINING PROTEIN"/>
    <property type="match status" value="1"/>
</dbReference>
<dbReference type="GO" id="GO:0016020">
    <property type="term" value="C:membrane"/>
    <property type="evidence" value="ECO:0007669"/>
    <property type="project" value="UniProtKB-SubCell"/>
</dbReference>
<evidence type="ECO:0000256" key="1">
    <source>
        <dbReference type="ARBA" id="ARBA00004141"/>
    </source>
</evidence>
<dbReference type="GO" id="GO:0006612">
    <property type="term" value="P:protein targeting to membrane"/>
    <property type="evidence" value="ECO:0007669"/>
    <property type="project" value="TreeGrafter"/>
</dbReference>
<comment type="catalytic activity">
    <reaction evidence="9 10">
        <text>L-cysteinyl-[protein] + hexadecanoyl-CoA = S-hexadecanoyl-L-cysteinyl-[protein] + CoA</text>
        <dbReference type="Rhea" id="RHEA:36683"/>
        <dbReference type="Rhea" id="RHEA-COMP:10131"/>
        <dbReference type="Rhea" id="RHEA-COMP:11032"/>
        <dbReference type="ChEBI" id="CHEBI:29950"/>
        <dbReference type="ChEBI" id="CHEBI:57287"/>
        <dbReference type="ChEBI" id="CHEBI:57379"/>
        <dbReference type="ChEBI" id="CHEBI:74151"/>
        <dbReference type="EC" id="2.3.1.225"/>
    </reaction>
</comment>
<feature type="region of interest" description="Disordered" evidence="11">
    <location>
        <begin position="1"/>
        <end position="115"/>
    </location>
</feature>
<dbReference type="InterPro" id="IPR001594">
    <property type="entry name" value="Palmitoyltrfase_DHHC"/>
</dbReference>
<keyword evidence="5 10" id="KW-0472">Membrane</keyword>
<keyword evidence="7" id="KW-0449">Lipoprotein</keyword>
<evidence type="ECO:0000256" key="9">
    <source>
        <dbReference type="ARBA" id="ARBA00048048"/>
    </source>
</evidence>
<evidence type="ECO:0000256" key="11">
    <source>
        <dbReference type="SAM" id="MobiDB-lite"/>
    </source>
</evidence>
<feature type="compositionally biased region" description="Low complexity" evidence="11">
    <location>
        <begin position="39"/>
        <end position="58"/>
    </location>
</feature>
<organism evidence="13 14">
    <name type="scientific">Panaeolus cyanescens</name>
    <dbReference type="NCBI Taxonomy" id="181874"/>
    <lineage>
        <taxon>Eukaryota</taxon>
        <taxon>Fungi</taxon>
        <taxon>Dikarya</taxon>
        <taxon>Basidiomycota</taxon>
        <taxon>Agaricomycotina</taxon>
        <taxon>Agaricomycetes</taxon>
        <taxon>Agaricomycetidae</taxon>
        <taxon>Agaricales</taxon>
        <taxon>Agaricineae</taxon>
        <taxon>Galeropsidaceae</taxon>
        <taxon>Panaeolus</taxon>
    </lineage>
</organism>
<evidence type="ECO:0000256" key="5">
    <source>
        <dbReference type="ARBA" id="ARBA00023136"/>
    </source>
</evidence>
<comment type="subcellular location">
    <subcellularLocation>
        <location evidence="1">Membrane</location>
        <topology evidence="1">Multi-pass membrane protein</topology>
    </subcellularLocation>
</comment>
<evidence type="ECO:0000256" key="6">
    <source>
        <dbReference type="ARBA" id="ARBA00023139"/>
    </source>
</evidence>
<dbReference type="Proteomes" id="UP000284842">
    <property type="component" value="Unassembled WGS sequence"/>
</dbReference>
<feature type="region of interest" description="Disordered" evidence="11">
    <location>
        <begin position="182"/>
        <end position="225"/>
    </location>
</feature>
<dbReference type="GO" id="GO:0005783">
    <property type="term" value="C:endoplasmic reticulum"/>
    <property type="evidence" value="ECO:0007669"/>
    <property type="project" value="TreeGrafter"/>
</dbReference>
<dbReference type="GO" id="GO:0005794">
    <property type="term" value="C:Golgi apparatus"/>
    <property type="evidence" value="ECO:0007669"/>
    <property type="project" value="TreeGrafter"/>
</dbReference>
<feature type="region of interest" description="Disordered" evidence="11">
    <location>
        <begin position="326"/>
        <end position="345"/>
    </location>
</feature>
<evidence type="ECO:0000256" key="4">
    <source>
        <dbReference type="ARBA" id="ARBA00022989"/>
    </source>
</evidence>
<evidence type="ECO:0000259" key="12">
    <source>
        <dbReference type="Pfam" id="PF01529"/>
    </source>
</evidence>
<feature type="domain" description="Palmitoyltransferase DHHC" evidence="12">
    <location>
        <begin position="497"/>
        <end position="624"/>
    </location>
</feature>
<keyword evidence="3 10" id="KW-0812">Transmembrane</keyword>
<feature type="transmembrane region" description="Helical" evidence="10">
    <location>
        <begin position="542"/>
        <end position="565"/>
    </location>
</feature>
<dbReference type="EMBL" id="NHTK01006127">
    <property type="protein sequence ID" value="PPQ63280.1"/>
    <property type="molecule type" value="Genomic_DNA"/>
</dbReference>
<feature type="region of interest" description="Disordered" evidence="11">
    <location>
        <begin position="249"/>
        <end position="305"/>
    </location>
</feature>
<evidence type="ECO:0000313" key="14">
    <source>
        <dbReference type="Proteomes" id="UP000284842"/>
    </source>
</evidence>
<comment type="domain">
    <text evidence="10">The DHHC domain is required for palmitoyltransferase activity.</text>
</comment>
<accession>A0A409VDQ5</accession>
<evidence type="ECO:0000256" key="10">
    <source>
        <dbReference type="RuleBase" id="RU079119"/>
    </source>
</evidence>
<feature type="compositionally biased region" description="Low complexity" evidence="11">
    <location>
        <begin position="273"/>
        <end position="285"/>
    </location>
</feature>
<feature type="compositionally biased region" description="Polar residues" evidence="11">
    <location>
        <begin position="59"/>
        <end position="78"/>
    </location>
</feature>
<evidence type="ECO:0000256" key="3">
    <source>
        <dbReference type="ARBA" id="ARBA00022692"/>
    </source>
</evidence>
<protein>
    <recommendedName>
        <fullName evidence="10">Palmitoyltransferase</fullName>
        <ecNumber evidence="10">2.3.1.225</ecNumber>
    </recommendedName>
</protein>
<feature type="transmembrane region" description="Helical" evidence="10">
    <location>
        <begin position="401"/>
        <end position="426"/>
    </location>
</feature>
<dbReference type="Pfam" id="PF01529">
    <property type="entry name" value="DHHC"/>
    <property type="match status" value="1"/>
</dbReference>
<feature type="compositionally biased region" description="Basic and acidic residues" evidence="11">
    <location>
        <begin position="255"/>
        <end position="271"/>
    </location>
</feature>
<name>A0A409VDQ5_9AGAR</name>
<dbReference type="PANTHER" id="PTHR22883:SF488">
    <property type="entry name" value="PALMITOYLTRANSFERASE"/>
    <property type="match status" value="1"/>
</dbReference>
<dbReference type="GO" id="GO:0019706">
    <property type="term" value="F:protein-cysteine S-palmitoyltransferase activity"/>
    <property type="evidence" value="ECO:0007669"/>
    <property type="project" value="UniProtKB-EC"/>
</dbReference>
<dbReference type="STRING" id="181874.A0A409VDQ5"/>
<feature type="transmembrane region" description="Helical" evidence="10">
    <location>
        <begin position="432"/>
        <end position="452"/>
    </location>
</feature>